<evidence type="ECO:0000256" key="5">
    <source>
        <dbReference type="ARBA" id="ARBA00023136"/>
    </source>
</evidence>
<keyword evidence="6" id="KW-0592">Phosphate transport</keyword>
<feature type="transmembrane region" description="Helical" evidence="6">
    <location>
        <begin position="241"/>
        <end position="263"/>
    </location>
</feature>
<evidence type="ECO:0000256" key="6">
    <source>
        <dbReference type="RuleBase" id="RU363058"/>
    </source>
</evidence>
<evidence type="ECO:0000256" key="1">
    <source>
        <dbReference type="ARBA" id="ARBA00004141"/>
    </source>
</evidence>
<comment type="similarity">
    <text evidence="6">Belongs to the inorganic phosphate transporter (PiT) (TC 2.A.20) family.</text>
</comment>
<name>A0A7J0BES0_9BACT</name>
<dbReference type="AlphaFoldDB" id="A0A7J0BES0"/>
<dbReference type="PANTHER" id="PTHR11101">
    <property type="entry name" value="PHOSPHATE TRANSPORTER"/>
    <property type="match status" value="1"/>
</dbReference>
<evidence type="ECO:0000256" key="2">
    <source>
        <dbReference type="ARBA" id="ARBA00022448"/>
    </source>
</evidence>
<feature type="transmembrane region" description="Helical" evidence="6">
    <location>
        <begin position="125"/>
        <end position="148"/>
    </location>
</feature>
<dbReference type="GO" id="GO:0005315">
    <property type="term" value="F:phosphate transmembrane transporter activity"/>
    <property type="evidence" value="ECO:0007669"/>
    <property type="project" value="InterPro"/>
</dbReference>
<reference evidence="7 8" key="1">
    <citation type="submission" date="2020-05" db="EMBL/GenBank/DDBJ databases">
        <title>Draft genome sequence of Desulfovibrio sp. strain HN2T.</title>
        <authorList>
            <person name="Ueno A."/>
            <person name="Tamazawa S."/>
            <person name="Tamamura S."/>
            <person name="Murakami T."/>
            <person name="Kiyama T."/>
            <person name="Inomata H."/>
            <person name="Amano Y."/>
            <person name="Miyakawa K."/>
            <person name="Tamaki H."/>
            <person name="Naganuma T."/>
            <person name="Kaneko K."/>
        </authorList>
    </citation>
    <scope>NUCLEOTIDE SEQUENCE [LARGE SCALE GENOMIC DNA]</scope>
    <source>
        <strain evidence="7 8">HN2</strain>
    </source>
</reference>
<comment type="subcellular location">
    <subcellularLocation>
        <location evidence="1 6">Membrane</location>
        <topology evidence="1 6">Multi-pass membrane protein</topology>
    </subcellularLocation>
</comment>
<feature type="transmembrane region" description="Helical" evidence="6">
    <location>
        <begin position="168"/>
        <end position="192"/>
    </location>
</feature>
<dbReference type="Proteomes" id="UP000503840">
    <property type="component" value="Unassembled WGS sequence"/>
</dbReference>
<evidence type="ECO:0000256" key="4">
    <source>
        <dbReference type="ARBA" id="ARBA00022989"/>
    </source>
</evidence>
<keyword evidence="2 6" id="KW-0813">Transport</keyword>
<dbReference type="RefSeq" id="WP_174403394.1">
    <property type="nucleotide sequence ID" value="NZ_BLVO01000001.1"/>
</dbReference>
<keyword evidence="4 6" id="KW-1133">Transmembrane helix</keyword>
<feature type="transmembrane region" description="Helical" evidence="6">
    <location>
        <begin position="68"/>
        <end position="88"/>
    </location>
</feature>
<dbReference type="GO" id="GO:0035435">
    <property type="term" value="P:phosphate ion transmembrane transport"/>
    <property type="evidence" value="ECO:0007669"/>
    <property type="project" value="TreeGrafter"/>
</dbReference>
<dbReference type="EMBL" id="BLVO01000001">
    <property type="protein sequence ID" value="GFM31682.1"/>
    <property type="molecule type" value="Genomic_DNA"/>
</dbReference>
<keyword evidence="5 6" id="KW-0472">Membrane</keyword>
<comment type="caution">
    <text evidence="7">The sequence shown here is derived from an EMBL/GenBank/DDBJ whole genome shotgun (WGS) entry which is preliminary data.</text>
</comment>
<evidence type="ECO:0000313" key="8">
    <source>
        <dbReference type="Proteomes" id="UP000503840"/>
    </source>
</evidence>
<dbReference type="InterPro" id="IPR001204">
    <property type="entry name" value="Phos_transporter"/>
</dbReference>
<organism evidence="7 8">
    <name type="scientific">Desulfovibrio subterraneus</name>
    <dbReference type="NCBI Taxonomy" id="2718620"/>
    <lineage>
        <taxon>Bacteria</taxon>
        <taxon>Pseudomonadati</taxon>
        <taxon>Thermodesulfobacteriota</taxon>
        <taxon>Desulfovibrionia</taxon>
        <taxon>Desulfovibrionales</taxon>
        <taxon>Desulfovibrionaceae</taxon>
        <taxon>Desulfovibrio</taxon>
    </lineage>
</organism>
<sequence length="493" mass="53502">MLPIFLSSGLFLGWSLGANDASNVFGTAVASRMVKFKTAAIICSVFVIIGAVFGGAGASHTLGKLGAVNALAGAFMVALSAALTVYLMTVARYPVSTSQAIVGAIIGWNLFTGAITDPSSLTKIMMTWVACPLLSALFAVSMYIPIAYAIKRLPLHILTLDTMTRWGLILAGAFGSYALGANNIANVMGVFVPVAPFHDITLFKTITFSPEQQLFFLGGLAIAVGVFTYSRQVMMTVGEGIVRLSPVAAFIVVTAHSLVLFVFSSQELSDTLHSLGLPRIPLVPVSSSQAIVGAVIGVGLLKGGGGIRWRTLGGIASSWVTTPILATVLCFVSLFFLQNVFNQQTYRPVEYELTPMVWDRITTLPGASEATHEALDDMWIERYPNAKAFRTALEQRLGQNSPLVPLIMDYAELDSFRVTAKGVNNVDHTYLTEEEMDAVESLVGQAFTHRWSFVEVLEEYSAAWRKKPDDPEFNKERQRKLKYLFDILRSGSE</sequence>
<dbReference type="PANTHER" id="PTHR11101:SF80">
    <property type="entry name" value="PHOSPHATE TRANSPORTER"/>
    <property type="match status" value="1"/>
</dbReference>
<feature type="transmembrane region" description="Helical" evidence="6">
    <location>
        <begin position="212"/>
        <end position="229"/>
    </location>
</feature>
<dbReference type="Pfam" id="PF01384">
    <property type="entry name" value="PHO4"/>
    <property type="match status" value="2"/>
</dbReference>
<feature type="transmembrane region" description="Helical" evidence="6">
    <location>
        <begin position="36"/>
        <end position="56"/>
    </location>
</feature>
<keyword evidence="8" id="KW-1185">Reference proteome</keyword>
<evidence type="ECO:0000313" key="7">
    <source>
        <dbReference type="EMBL" id="GFM31682.1"/>
    </source>
</evidence>
<gene>
    <name evidence="7" type="ORF">DSM101010T_00470</name>
</gene>
<feature type="transmembrane region" description="Helical" evidence="6">
    <location>
        <begin position="313"/>
        <end position="337"/>
    </location>
</feature>
<keyword evidence="3 6" id="KW-0812">Transmembrane</keyword>
<proteinExistence type="inferred from homology"/>
<protein>
    <recommendedName>
        <fullName evidence="6">Phosphate transporter</fullName>
    </recommendedName>
</protein>
<dbReference type="GO" id="GO:0016020">
    <property type="term" value="C:membrane"/>
    <property type="evidence" value="ECO:0007669"/>
    <property type="project" value="UniProtKB-SubCell"/>
</dbReference>
<accession>A0A7J0BES0</accession>
<evidence type="ECO:0000256" key="3">
    <source>
        <dbReference type="ARBA" id="ARBA00022692"/>
    </source>
</evidence>